<evidence type="ECO:0000256" key="2">
    <source>
        <dbReference type="ARBA" id="ARBA00023015"/>
    </source>
</evidence>
<name>A0A8J6QAS2_9FLAO</name>
<dbReference type="Proteomes" id="UP000600588">
    <property type="component" value="Unassembled WGS sequence"/>
</dbReference>
<evidence type="ECO:0000313" key="8">
    <source>
        <dbReference type="Proteomes" id="UP000600588"/>
    </source>
</evidence>
<keyword evidence="4" id="KW-0804">Transcription</keyword>
<dbReference type="InterPro" id="IPR036388">
    <property type="entry name" value="WH-like_DNA-bd_sf"/>
</dbReference>
<dbReference type="Pfam" id="PF08281">
    <property type="entry name" value="Sigma70_r4_2"/>
    <property type="match status" value="1"/>
</dbReference>
<evidence type="ECO:0000259" key="6">
    <source>
        <dbReference type="Pfam" id="PF08281"/>
    </source>
</evidence>
<dbReference type="InterPro" id="IPR014284">
    <property type="entry name" value="RNA_pol_sigma-70_dom"/>
</dbReference>
<dbReference type="EMBL" id="JACVXB010000017">
    <property type="protein sequence ID" value="MBD0833787.1"/>
    <property type="molecule type" value="Genomic_DNA"/>
</dbReference>
<proteinExistence type="inferred from homology"/>
<dbReference type="NCBIfam" id="TIGR02937">
    <property type="entry name" value="sigma70-ECF"/>
    <property type="match status" value="1"/>
</dbReference>
<dbReference type="InterPro" id="IPR014327">
    <property type="entry name" value="RNA_pol_sigma70_bacteroid"/>
</dbReference>
<feature type="domain" description="RNA polymerase sigma factor 70 region 4 type 2" evidence="6">
    <location>
        <begin position="123"/>
        <end position="172"/>
    </location>
</feature>
<dbReference type="GO" id="GO:0003677">
    <property type="term" value="F:DNA binding"/>
    <property type="evidence" value="ECO:0007669"/>
    <property type="project" value="InterPro"/>
</dbReference>
<accession>A0A8J6QAS2</accession>
<dbReference type="InterPro" id="IPR039425">
    <property type="entry name" value="RNA_pol_sigma-70-like"/>
</dbReference>
<reference evidence="7 8" key="1">
    <citation type="submission" date="2020-09" db="EMBL/GenBank/DDBJ databases">
        <title>TT11 complete genome.</title>
        <authorList>
            <person name="Wu Z."/>
        </authorList>
    </citation>
    <scope>NUCLEOTIDE SEQUENCE [LARGE SCALE GENOMIC DNA]</scope>
    <source>
        <strain evidence="7 8">TT11</strain>
    </source>
</reference>
<evidence type="ECO:0000256" key="4">
    <source>
        <dbReference type="ARBA" id="ARBA00023163"/>
    </source>
</evidence>
<evidence type="ECO:0000259" key="5">
    <source>
        <dbReference type="Pfam" id="PF04542"/>
    </source>
</evidence>
<dbReference type="RefSeq" id="WP_188231566.1">
    <property type="nucleotide sequence ID" value="NZ_JACVXB010000017.1"/>
</dbReference>
<keyword evidence="8" id="KW-1185">Reference proteome</keyword>
<feature type="domain" description="RNA polymerase sigma-70 region 2" evidence="5">
    <location>
        <begin position="30"/>
        <end position="93"/>
    </location>
</feature>
<dbReference type="AlphaFoldDB" id="A0A8J6QAS2"/>
<keyword evidence="3" id="KW-0731">Sigma factor</keyword>
<comment type="caution">
    <text evidence="7">The sequence shown here is derived from an EMBL/GenBank/DDBJ whole genome shotgun (WGS) entry which is preliminary data.</text>
</comment>
<evidence type="ECO:0000256" key="1">
    <source>
        <dbReference type="ARBA" id="ARBA00010641"/>
    </source>
</evidence>
<comment type="similarity">
    <text evidence="1">Belongs to the sigma-70 factor family. ECF subfamily.</text>
</comment>
<dbReference type="Pfam" id="PF04542">
    <property type="entry name" value="Sigma70_r2"/>
    <property type="match status" value="1"/>
</dbReference>
<evidence type="ECO:0000256" key="3">
    <source>
        <dbReference type="ARBA" id="ARBA00023082"/>
    </source>
</evidence>
<evidence type="ECO:0000313" key="7">
    <source>
        <dbReference type="EMBL" id="MBD0833787.1"/>
    </source>
</evidence>
<dbReference type="SUPFAM" id="SSF88946">
    <property type="entry name" value="Sigma2 domain of RNA polymerase sigma factors"/>
    <property type="match status" value="1"/>
</dbReference>
<dbReference type="Gene3D" id="1.10.10.10">
    <property type="entry name" value="Winged helix-like DNA-binding domain superfamily/Winged helix DNA-binding domain"/>
    <property type="match status" value="1"/>
</dbReference>
<dbReference type="GO" id="GO:0016987">
    <property type="term" value="F:sigma factor activity"/>
    <property type="evidence" value="ECO:0007669"/>
    <property type="project" value="UniProtKB-KW"/>
</dbReference>
<protein>
    <submittedName>
        <fullName evidence="7">RNA polymerase sigma-70 factor</fullName>
    </submittedName>
</protein>
<dbReference type="PANTHER" id="PTHR43133">
    <property type="entry name" value="RNA POLYMERASE ECF-TYPE SIGMA FACTO"/>
    <property type="match status" value="1"/>
</dbReference>
<gene>
    <name evidence="7" type="ORF">ICJ83_16780</name>
</gene>
<dbReference type="Gene3D" id="1.10.1740.10">
    <property type="match status" value="1"/>
</dbReference>
<dbReference type="InterPro" id="IPR007627">
    <property type="entry name" value="RNA_pol_sigma70_r2"/>
</dbReference>
<sequence>MKIVKTSGNDQGVLNRIANNDSDAFKEIHDEYSREMFVYAFNILKNKEVCEDIIQNIFIDLWSKRQDVEINNLESYLFRAVKYQIFNYFRSNKIKNEDVTRLNLIDSSINAAKKMEFHEFETAIKNSINKLPKRCREIFELSRLEHKSNKEIAEQLGISIQGVKNQISKALTFIREDLRREELILCFSLFY</sequence>
<dbReference type="InterPro" id="IPR013249">
    <property type="entry name" value="RNA_pol_sigma70_r4_t2"/>
</dbReference>
<dbReference type="SUPFAM" id="SSF88659">
    <property type="entry name" value="Sigma3 and sigma4 domains of RNA polymerase sigma factors"/>
    <property type="match status" value="1"/>
</dbReference>
<dbReference type="InterPro" id="IPR013325">
    <property type="entry name" value="RNA_pol_sigma_r2"/>
</dbReference>
<organism evidence="7 8">
    <name type="scientific">Aestuariibaculum sediminum</name>
    <dbReference type="NCBI Taxonomy" id="2770637"/>
    <lineage>
        <taxon>Bacteria</taxon>
        <taxon>Pseudomonadati</taxon>
        <taxon>Bacteroidota</taxon>
        <taxon>Flavobacteriia</taxon>
        <taxon>Flavobacteriales</taxon>
        <taxon>Flavobacteriaceae</taxon>
    </lineage>
</organism>
<keyword evidence="2" id="KW-0805">Transcription regulation</keyword>
<dbReference type="GO" id="GO:0006352">
    <property type="term" value="P:DNA-templated transcription initiation"/>
    <property type="evidence" value="ECO:0007669"/>
    <property type="project" value="InterPro"/>
</dbReference>
<dbReference type="InterPro" id="IPR013324">
    <property type="entry name" value="RNA_pol_sigma_r3/r4-like"/>
</dbReference>
<dbReference type="NCBIfam" id="TIGR02985">
    <property type="entry name" value="Sig70_bacteroi1"/>
    <property type="match status" value="1"/>
</dbReference>
<dbReference type="PANTHER" id="PTHR43133:SF46">
    <property type="entry name" value="RNA POLYMERASE SIGMA-70 FACTOR ECF SUBFAMILY"/>
    <property type="match status" value="1"/>
</dbReference>